<dbReference type="InterPro" id="IPR012337">
    <property type="entry name" value="RNaseH-like_sf"/>
</dbReference>
<organism evidence="2 3">
    <name type="scientific">Trichonephila clavata</name>
    <name type="common">Joro spider</name>
    <name type="synonym">Nephila clavata</name>
    <dbReference type="NCBI Taxonomy" id="2740835"/>
    <lineage>
        <taxon>Eukaryota</taxon>
        <taxon>Metazoa</taxon>
        <taxon>Ecdysozoa</taxon>
        <taxon>Arthropoda</taxon>
        <taxon>Chelicerata</taxon>
        <taxon>Arachnida</taxon>
        <taxon>Araneae</taxon>
        <taxon>Araneomorphae</taxon>
        <taxon>Entelegynae</taxon>
        <taxon>Araneoidea</taxon>
        <taxon>Nephilidae</taxon>
        <taxon>Trichonephila</taxon>
    </lineage>
</organism>
<accession>A0A8X6IG23</accession>
<dbReference type="GO" id="GO:0003676">
    <property type="term" value="F:nucleic acid binding"/>
    <property type="evidence" value="ECO:0007669"/>
    <property type="project" value="InterPro"/>
</dbReference>
<dbReference type="EMBL" id="BMAO01025631">
    <property type="protein sequence ID" value="GFR04035.1"/>
    <property type="molecule type" value="Genomic_DNA"/>
</dbReference>
<dbReference type="Proteomes" id="UP000887116">
    <property type="component" value="Unassembled WGS sequence"/>
</dbReference>
<sequence length="282" mass="31856">MQIEASLPSERVVPSAPFTIIGIDFAGSVHIRCLKPRDTTYIALFTCATTRVLHIELVSDLTTYKFLLALQRFVGRRGLPNTIYTDNATNFHAENKELILFWQTLSSAITQQYYAQNGITWRFIAIRVAWGGRLVERLICIVKQCLRKVLEGVNEDSGQTFLDEESLSTIFIGIEAALNSRPLVYEEENDDNSSTLTPAHFLTGRKLTAIPSRLKNARLIKSISSSRTYSTAFGKNGRKNIFFNYDPSIKFETRTVPLTSEMEILCFCKKTSDHGTRGKKPE</sequence>
<dbReference type="PANTHER" id="PTHR47331:SF2">
    <property type="match status" value="1"/>
</dbReference>
<dbReference type="GO" id="GO:0015074">
    <property type="term" value="P:DNA integration"/>
    <property type="evidence" value="ECO:0007669"/>
    <property type="project" value="InterPro"/>
</dbReference>
<evidence type="ECO:0000313" key="2">
    <source>
        <dbReference type="EMBL" id="GFR04035.1"/>
    </source>
</evidence>
<dbReference type="InterPro" id="IPR001584">
    <property type="entry name" value="Integrase_cat-core"/>
</dbReference>
<feature type="domain" description="Integrase catalytic" evidence="1">
    <location>
        <begin position="13"/>
        <end position="206"/>
    </location>
</feature>
<keyword evidence="3" id="KW-1185">Reference proteome</keyword>
<dbReference type="PANTHER" id="PTHR47331">
    <property type="entry name" value="PHD-TYPE DOMAIN-CONTAINING PROTEIN"/>
    <property type="match status" value="1"/>
</dbReference>
<gene>
    <name evidence="2" type="primary">AVEN_157276_1</name>
    <name evidence="2" type="ORF">TNCT_68441</name>
</gene>
<dbReference type="AlphaFoldDB" id="A0A8X6IG23"/>
<dbReference type="SUPFAM" id="SSF53098">
    <property type="entry name" value="Ribonuclease H-like"/>
    <property type="match status" value="1"/>
</dbReference>
<protein>
    <submittedName>
        <fullName evidence="2">Integrase catalytic domain-containing protein</fullName>
    </submittedName>
</protein>
<dbReference type="InterPro" id="IPR036397">
    <property type="entry name" value="RNaseH_sf"/>
</dbReference>
<proteinExistence type="predicted"/>
<evidence type="ECO:0000313" key="3">
    <source>
        <dbReference type="Proteomes" id="UP000887116"/>
    </source>
</evidence>
<comment type="caution">
    <text evidence="2">The sequence shown here is derived from an EMBL/GenBank/DDBJ whole genome shotgun (WGS) entry which is preliminary data.</text>
</comment>
<reference evidence="2" key="1">
    <citation type="submission" date="2020-07" db="EMBL/GenBank/DDBJ databases">
        <title>Multicomponent nature underlies the extraordinary mechanical properties of spider dragline silk.</title>
        <authorList>
            <person name="Kono N."/>
            <person name="Nakamura H."/>
            <person name="Mori M."/>
            <person name="Yoshida Y."/>
            <person name="Ohtoshi R."/>
            <person name="Malay A.D."/>
            <person name="Moran D.A.P."/>
            <person name="Tomita M."/>
            <person name="Numata K."/>
            <person name="Arakawa K."/>
        </authorList>
    </citation>
    <scope>NUCLEOTIDE SEQUENCE</scope>
</reference>
<evidence type="ECO:0000259" key="1">
    <source>
        <dbReference type="PROSITE" id="PS50994"/>
    </source>
</evidence>
<name>A0A8X6IG23_TRICU</name>
<dbReference type="OrthoDB" id="6424057at2759"/>
<dbReference type="PROSITE" id="PS50994">
    <property type="entry name" value="INTEGRASE"/>
    <property type="match status" value="1"/>
</dbReference>
<dbReference type="Gene3D" id="3.30.420.10">
    <property type="entry name" value="Ribonuclease H-like superfamily/Ribonuclease H"/>
    <property type="match status" value="1"/>
</dbReference>